<keyword evidence="5" id="KW-1185">Reference proteome</keyword>
<feature type="domain" description="Protein kinase" evidence="3">
    <location>
        <begin position="1"/>
        <end position="228"/>
    </location>
</feature>
<dbReference type="HOGENOM" id="CLU_000288_7_18_1"/>
<dbReference type="Gene3D" id="1.10.510.10">
    <property type="entry name" value="Transferase(Phosphotransferase) domain 1"/>
    <property type="match status" value="1"/>
</dbReference>
<dbReference type="GO" id="GO:0004674">
    <property type="term" value="F:protein serine/threonine kinase activity"/>
    <property type="evidence" value="ECO:0007669"/>
    <property type="project" value="TreeGrafter"/>
</dbReference>
<dbReference type="InterPro" id="IPR000719">
    <property type="entry name" value="Prot_kinase_dom"/>
</dbReference>
<keyword evidence="1" id="KW-0547">Nucleotide-binding</keyword>
<dbReference type="InterPro" id="IPR011009">
    <property type="entry name" value="Kinase-like_dom_sf"/>
</dbReference>
<dbReference type="InterPro" id="IPR051681">
    <property type="entry name" value="Ser/Thr_Kinases-Pseudokinases"/>
</dbReference>
<dbReference type="InterPro" id="IPR001245">
    <property type="entry name" value="Ser-Thr/Tyr_kinase_cat_dom"/>
</dbReference>
<dbReference type="PANTHER" id="PTHR44329:SF298">
    <property type="entry name" value="MIXED LINEAGE KINASE DOMAIN-LIKE PROTEIN"/>
    <property type="match status" value="1"/>
</dbReference>
<proteinExistence type="predicted"/>
<dbReference type="STRING" id="930992.A0A0D0AMJ0"/>
<evidence type="ECO:0000313" key="4">
    <source>
        <dbReference type="EMBL" id="KIK33253.1"/>
    </source>
</evidence>
<evidence type="ECO:0000256" key="2">
    <source>
        <dbReference type="ARBA" id="ARBA00022840"/>
    </source>
</evidence>
<dbReference type="PANTHER" id="PTHR44329">
    <property type="entry name" value="SERINE/THREONINE-PROTEIN KINASE TNNI3K-RELATED"/>
    <property type="match status" value="1"/>
</dbReference>
<dbReference type="GO" id="GO:0005524">
    <property type="term" value="F:ATP binding"/>
    <property type="evidence" value="ECO:0007669"/>
    <property type="project" value="UniProtKB-KW"/>
</dbReference>
<sequence length="245" mass="27920">MRRELEVWLKLSNHRTIVPLLGTANVGSPLPALVSQWMPSGTLYMYLEQDMVTTSTKVELVMGVANGLNYLHSEYVVHGDLHPANVLIDESGNPRLTDFGLATVVGDAELQLNTTTAGLNLNPQWRAPEIIGIHSDDEDPVRPNFKSDVYSFGGVMFFIISGHTPWKEKRNPHQIIVELLKRATPARRNNIPDNYWNLIQQCWSWEPRHRPEVMKVIGSLATKTTAILVKTERCVFFMYHLYHIY</sequence>
<reference evidence="4 5" key="1">
    <citation type="submission" date="2014-04" db="EMBL/GenBank/DDBJ databases">
        <authorList>
            <consortium name="DOE Joint Genome Institute"/>
            <person name="Kuo A."/>
            <person name="Ruytinx J."/>
            <person name="Rineau F."/>
            <person name="Colpaert J."/>
            <person name="Kohler A."/>
            <person name="Nagy L.G."/>
            <person name="Floudas D."/>
            <person name="Copeland A."/>
            <person name="Barry K.W."/>
            <person name="Cichocki N."/>
            <person name="Veneault-Fourrey C."/>
            <person name="LaButti K."/>
            <person name="Lindquist E.A."/>
            <person name="Lipzen A."/>
            <person name="Lundell T."/>
            <person name="Morin E."/>
            <person name="Murat C."/>
            <person name="Sun H."/>
            <person name="Tunlid A."/>
            <person name="Henrissat B."/>
            <person name="Grigoriev I.V."/>
            <person name="Hibbett D.S."/>
            <person name="Martin F."/>
            <person name="Nordberg H.P."/>
            <person name="Cantor M.N."/>
            <person name="Hua S.X."/>
        </authorList>
    </citation>
    <scope>NUCLEOTIDE SEQUENCE [LARGE SCALE GENOMIC DNA]</scope>
    <source>
        <strain evidence="4 5">UH-Slu-Lm8-n1</strain>
    </source>
</reference>
<keyword evidence="2" id="KW-0067">ATP-binding</keyword>
<accession>A0A0D0AMJ0</accession>
<dbReference type="EMBL" id="KN835985">
    <property type="protein sequence ID" value="KIK33253.1"/>
    <property type="molecule type" value="Genomic_DNA"/>
</dbReference>
<dbReference type="SUPFAM" id="SSF56112">
    <property type="entry name" value="Protein kinase-like (PK-like)"/>
    <property type="match status" value="1"/>
</dbReference>
<dbReference type="PROSITE" id="PS50011">
    <property type="entry name" value="PROTEIN_KINASE_DOM"/>
    <property type="match status" value="1"/>
</dbReference>
<dbReference type="PIRSF" id="PIRSF000654">
    <property type="entry name" value="Integrin-linked_kinase"/>
    <property type="match status" value="1"/>
</dbReference>
<evidence type="ECO:0000256" key="1">
    <source>
        <dbReference type="ARBA" id="ARBA00022741"/>
    </source>
</evidence>
<organism evidence="4 5">
    <name type="scientific">Suillus luteus UH-Slu-Lm8-n1</name>
    <dbReference type="NCBI Taxonomy" id="930992"/>
    <lineage>
        <taxon>Eukaryota</taxon>
        <taxon>Fungi</taxon>
        <taxon>Dikarya</taxon>
        <taxon>Basidiomycota</taxon>
        <taxon>Agaricomycotina</taxon>
        <taxon>Agaricomycetes</taxon>
        <taxon>Agaricomycetidae</taxon>
        <taxon>Boletales</taxon>
        <taxon>Suillineae</taxon>
        <taxon>Suillaceae</taxon>
        <taxon>Suillus</taxon>
    </lineage>
</organism>
<gene>
    <name evidence="4" type="ORF">CY34DRAFT_99918</name>
</gene>
<dbReference type="InParanoid" id="A0A0D0AMJ0"/>
<dbReference type="Pfam" id="PF07714">
    <property type="entry name" value="PK_Tyr_Ser-Thr"/>
    <property type="match status" value="1"/>
</dbReference>
<dbReference type="AlphaFoldDB" id="A0A0D0AMJ0"/>
<evidence type="ECO:0000313" key="5">
    <source>
        <dbReference type="Proteomes" id="UP000054485"/>
    </source>
</evidence>
<dbReference type="Proteomes" id="UP000054485">
    <property type="component" value="Unassembled WGS sequence"/>
</dbReference>
<evidence type="ECO:0000259" key="3">
    <source>
        <dbReference type="PROSITE" id="PS50011"/>
    </source>
</evidence>
<name>A0A0D0AMJ0_9AGAM</name>
<reference evidence="5" key="2">
    <citation type="submission" date="2015-01" db="EMBL/GenBank/DDBJ databases">
        <title>Evolutionary Origins and Diversification of the Mycorrhizal Mutualists.</title>
        <authorList>
            <consortium name="DOE Joint Genome Institute"/>
            <consortium name="Mycorrhizal Genomics Consortium"/>
            <person name="Kohler A."/>
            <person name="Kuo A."/>
            <person name="Nagy L.G."/>
            <person name="Floudas D."/>
            <person name="Copeland A."/>
            <person name="Barry K.W."/>
            <person name="Cichocki N."/>
            <person name="Veneault-Fourrey C."/>
            <person name="LaButti K."/>
            <person name="Lindquist E.A."/>
            <person name="Lipzen A."/>
            <person name="Lundell T."/>
            <person name="Morin E."/>
            <person name="Murat C."/>
            <person name="Riley R."/>
            <person name="Ohm R."/>
            <person name="Sun H."/>
            <person name="Tunlid A."/>
            <person name="Henrissat B."/>
            <person name="Grigoriev I.V."/>
            <person name="Hibbett D.S."/>
            <person name="Martin F."/>
        </authorList>
    </citation>
    <scope>NUCLEOTIDE SEQUENCE [LARGE SCALE GENOMIC DNA]</scope>
    <source>
        <strain evidence="5">UH-Slu-Lm8-n1</strain>
    </source>
</reference>
<protein>
    <recommendedName>
        <fullName evidence="3">Protein kinase domain-containing protein</fullName>
    </recommendedName>
</protein>
<dbReference type="OrthoDB" id="2672723at2759"/>